<dbReference type="AlphaFoldDB" id="A0A1G1YGM3"/>
<organism evidence="2 3">
    <name type="scientific">Candidatus Buchananbacteria bacterium RIFCSPHIGHO2_02_FULL_56_16</name>
    <dbReference type="NCBI Taxonomy" id="1797542"/>
    <lineage>
        <taxon>Bacteria</taxon>
        <taxon>Candidatus Buchananiibacteriota</taxon>
    </lineage>
</organism>
<evidence type="ECO:0000313" key="2">
    <source>
        <dbReference type="EMBL" id="OGY50617.1"/>
    </source>
</evidence>
<keyword evidence="1" id="KW-1133">Transmembrane helix</keyword>
<evidence type="ECO:0000313" key="3">
    <source>
        <dbReference type="Proteomes" id="UP000177310"/>
    </source>
</evidence>
<accession>A0A1G1YGM3</accession>
<keyword evidence="1" id="KW-0472">Membrane</keyword>
<protein>
    <submittedName>
        <fullName evidence="2">Uncharacterized protein</fullName>
    </submittedName>
</protein>
<keyword evidence="1" id="KW-0812">Transmembrane</keyword>
<comment type="caution">
    <text evidence="2">The sequence shown here is derived from an EMBL/GenBank/DDBJ whole genome shotgun (WGS) entry which is preliminary data.</text>
</comment>
<feature type="transmembrane region" description="Helical" evidence="1">
    <location>
        <begin position="20"/>
        <end position="37"/>
    </location>
</feature>
<name>A0A1G1YGM3_9BACT</name>
<sequence length="158" mass="17822">MYLSIHATAGVLIGSYTNSSLIAFVVGFFSHFLLDMVPHRDGQLPIEDLSIKQIRRRYFDKIVAIVYLDLCVSTVVAGALLTNNLHFITPSILWGIIGSIAPDVLQIFAFMFPKIKPLQRFQKLHNTLHYNPKRQKISLVAGHLTQLLTLLTLIRPLV</sequence>
<evidence type="ECO:0000256" key="1">
    <source>
        <dbReference type="SAM" id="Phobius"/>
    </source>
</evidence>
<feature type="transmembrane region" description="Helical" evidence="1">
    <location>
        <begin position="92"/>
        <end position="115"/>
    </location>
</feature>
<reference evidence="2 3" key="1">
    <citation type="journal article" date="2016" name="Nat. Commun.">
        <title>Thousands of microbial genomes shed light on interconnected biogeochemical processes in an aquifer system.</title>
        <authorList>
            <person name="Anantharaman K."/>
            <person name="Brown C.T."/>
            <person name="Hug L.A."/>
            <person name="Sharon I."/>
            <person name="Castelle C.J."/>
            <person name="Probst A.J."/>
            <person name="Thomas B.C."/>
            <person name="Singh A."/>
            <person name="Wilkins M.J."/>
            <person name="Karaoz U."/>
            <person name="Brodie E.L."/>
            <person name="Williams K.H."/>
            <person name="Hubbard S.S."/>
            <person name="Banfield J.F."/>
        </authorList>
    </citation>
    <scope>NUCLEOTIDE SEQUENCE [LARGE SCALE GENOMIC DNA]</scope>
</reference>
<proteinExistence type="predicted"/>
<feature type="transmembrane region" description="Helical" evidence="1">
    <location>
        <begin position="58"/>
        <end position="80"/>
    </location>
</feature>
<dbReference type="Proteomes" id="UP000177310">
    <property type="component" value="Unassembled WGS sequence"/>
</dbReference>
<gene>
    <name evidence="2" type="ORF">A3J59_01285</name>
</gene>
<dbReference type="EMBL" id="MHIL01000028">
    <property type="protein sequence ID" value="OGY50617.1"/>
    <property type="molecule type" value="Genomic_DNA"/>
</dbReference>